<sequence>MDSINTSIVEHGIARLAFHEASYSLKGLLTNDSGSTFAICGTPASGSFFYSFFLRLIYLDVENSTDKKMQITVVDDETGDKFYIKDVIIKLVHEEGIVQKSTPKIEIDTTGIKFSSDEVLIGNRADIEIHRYLQPDSMNTESSSKEDRWVVHVGKMHLRLVASEMKFPQIKRSSISQPDDTVIEWKIFKMPISASDLKSDIDELQALRKQAKRSNVQLFLDEQLKKWLANLDELNRRDLITSDAPKTIGVAARPYKKLTTYGFDESDKFVKIYYSIPGTDYEINVRGLSKAVDPDNCYFKQKSGDQLLVMLKKVRENESWGSLLKIDKKEQKTPKFDKDEDPQASLMNMMKQMYDEGDDEMKRTIRKSWYEAQNKKTTSEMDF</sequence>
<keyword evidence="1" id="KW-0175">Coiled coil</keyword>
<evidence type="ECO:0000313" key="4">
    <source>
        <dbReference type="WBParaSite" id="scf7180000422159.g8462"/>
    </source>
</evidence>
<dbReference type="InterPro" id="IPR052289">
    <property type="entry name" value="Calcyclin-binding_UBL-bridge"/>
</dbReference>
<feature type="domain" description="SGS" evidence="2">
    <location>
        <begin position="308"/>
        <end position="383"/>
    </location>
</feature>
<dbReference type="InterPro" id="IPR007699">
    <property type="entry name" value="SGS_dom"/>
</dbReference>
<feature type="coiled-coil region" evidence="1">
    <location>
        <begin position="194"/>
        <end position="237"/>
    </location>
</feature>
<dbReference type="PANTHER" id="PTHR13164:SF3">
    <property type="entry name" value="CALCYCLIN-BINDING PROTEIN"/>
    <property type="match status" value="1"/>
</dbReference>
<dbReference type="PROSITE" id="PS51048">
    <property type="entry name" value="SGS"/>
    <property type="match status" value="1"/>
</dbReference>
<dbReference type="SUPFAM" id="SSF49764">
    <property type="entry name" value="HSP20-like chaperones"/>
    <property type="match status" value="1"/>
</dbReference>
<dbReference type="GO" id="GO:0005634">
    <property type="term" value="C:nucleus"/>
    <property type="evidence" value="ECO:0007669"/>
    <property type="project" value="TreeGrafter"/>
</dbReference>
<dbReference type="PANTHER" id="PTHR13164">
    <property type="entry name" value="CALICYLIN BINDING PROTEIN"/>
    <property type="match status" value="1"/>
</dbReference>
<proteinExistence type="predicted"/>
<dbReference type="Gene3D" id="2.60.40.790">
    <property type="match status" value="1"/>
</dbReference>
<dbReference type="Proteomes" id="UP000887560">
    <property type="component" value="Unplaced"/>
</dbReference>
<dbReference type="AlphaFoldDB" id="A0A915NWB9"/>
<organism evidence="3 4">
    <name type="scientific">Meloidogyne floridensis</name>
    <dbReference type="NCBI Taxonomy" id="298350"/>
    <lineage>
        <taxon>Eukaryota</taxon>
        <taxon>Metazoa</taxon>
        <taxon>Ecdysozoa</taxon>
        <taxon>Nematoda</taxon>
        <taxon>Chromadorea</taxon>
        <taxon>Rhabditida</taxon>
        <taxon>Tylenchina</taxon>
        <taxon>Tylenchomorpha</taxon>
        <taxon>Tylenchoidea</taxon>
        <taxon>Meloidogynidae</taxon>
        <taxon>Meloidogyninae</taxon>
        <taxon>Meloidogyne</taxon>
    </lineage>
</organism>
<dbReference type="WBParaSite" id="scf7180000422159.g8462">
    <property type="protein sequence ID" value="scf7180000422159.g8462"/>
    <property type="gene ID" value="scf7180000422159.g8462"/>
</dbReference>
<evidence type="ECO:0000259" key="2">
    <source>
        <dbReference type="PROSITE" id="PS51048"/>
    </source>
</evidence>
<dbReference type="InterPro" id="IPR008978">
    <property type="entry name" value="HSP20-like_chaperone"/>
</dbReference>
<reference evidence="4" key="1">
    <citation type="submission" date="2022-11" db="UniProtKB">
        <authorList>
            <consortium name="WormBaseParasite"/>
        </authorList>
    </citation>
    <scope>IDENTIFICATION</scope>
</reference>
<protein>
    <submittedName>
        <fullName evidence="4">SGS domain-containing protein</fullName>
    </submittedName>
</protein>
<accession>A0A915NWB9</accession>
<keyword evidence="3" id="KW-1185">Reference proteome</keyword>
<name>A0A915NWB9_9BILA</name>
<evidence type="ECO:0000256" key="1">
    <source>
        <dbReference type="SAM" id="Coils"/>
    </source>
</evidence>
<evidence type="ECO:0000313" key="3">
    <source>
        <dbReference type="Proteomes" id="UP000887560"/>
    </source>
</evidence>